<evidence type="ECO:0008006" key="4">
    <source>
        <dbReference type="Google" id="ProtNLM"/>
    </source>
</evidence>
<evidence type="ECO:0000313" key="3">
    <source>
        <dbReference type="Proteomes" id="UP000001514"/>
    </source>
</evidence>
<dbReference type="Pfam" id="PF00995">
    <property type="entry name" value="Sec1"/>
    <property type="match status" value="1"/>
</dbReference>
<dbReference type="eggNOG" id="KOG1301">
    <property type="taxonomic scope" value="Eukaryota"/>
</dbReference>
<dbReference type="PIRSF" id="PIRSF005715">
    <property type="entry name" value="VPS45_Sec1"/>
    <property type="match status" value="1"/>
</dbReference>
<dbReference type="Gene3D" id="3.40.50.2060">
    <property type="match status" value="1"/>
</dbReference>
<organism evidence="3">
    <name type="scientific">Selaginella moellendorffii</name>
    <name type="common">Spikemoss</name>
    <dbReference type="NCBI Taxonomy" id="88036"/>
    <lineage>
        <taxon>Eukaryota</taxon>
        <taxon>Viridiplantae</taxon>
        <taxon>Streptophyta</taxon>
        <taxon>Embryophyta</taxon>
        <taxon>Tracheophyta</taxon>
        <taxon>Lycopodiopsida</taxon>
        <taxon>Selaginellales</taxon>
        <taxon>Selaginellaceae</taxon>
        <taxon>Selaginella</taxon>
    </lineage>
</organism>
<reference evidence="2 3" key="1">
    <citation type="journal article" date="2011" name="Science">
        <title>The Selaginella genome identifies genetic changes associated with the evolution of vascular plants.</title>
        <authorList>
            <person name="Banks J.A."/>
            <person name="Nishiyama T."/>
            <person name="Hasebe M."/>
            <person name="Bowman J.L."/>
            <person name="Gribskov M."/>
            <person name="dePamphilis C."/>
            <person name="Albert V.A."/>
            <person name="Aono N."/>
            <person name="Aoyama T."/>
            <person name="Ambrose B.A."/>
            <person name="Ashton N.W."/>
            <person name="Axtell M.J."/>
            <person name="Barker E."/>
            <person name="Barker M.S."/>
            <person name="Bennetzen J.L."/>
            <person name="Bonawitz N.D."/>
            <person name="Chapple C."/>
            <person name="Cheng C."/>
            <person name="Correa L.G."/>
            <person name="Dacre M."/>
            <person name="DeBarry J."/>
            <person name="Dreyer I."/>
            <person name="Elias M."/>
            <person name="Engstrom E.M."/>
            <person name="Estelle M."/>
            <person name="Feng L."/>
            <person name="Finet C."/>
            <person name="Floyd S.K."/>
            <person name="Frommer W.B."/>
            <person name="Fujita T."/>
            <person name="Gramzow L."/>
            <person name="Gutensohn M."/>
            <person name="Harholt J."/>
            <person name="Hattori M."/>
            <person name="Heyl A."/>
            <person name="Hirai T."/>
            <person name="Hiwatashi Y."/>
            <person name="Ishikawa M."/>
            <person name="Iwata M."/>
            <person name="Karol K.G."/>
            <person name="Koehler B."/>
            <person name="Kolukisaoglu U."/>
            <person name="Kubo M."/>
            <person name="Kurata T."/>
            <person name="Lalonde S."/>
            <person name="Li K."/>
            <person name="Li Y."/>
            <person name="Litt A."/>
            <person name="Lyons E."/>
            <person name="Manning G."/>
            <person name="Maruyama T."/>
            <person name="Michael T.P."/>
            <person name="Mikami K."/>
            <person name="Miyazaki S."/>
            <person name="Morinaga S."/>
            <person name="Murata T."/>
            <person name="Mueller-Roeber B."/>
            <person name="Nelson D.R."/>
            <person name="Obara M."/>
            <person name="Oguri Y."/>
            <person name="Olmstead R.G."/>
            <person name="Onodera N."/>
            <person name="Petersen B.L."/>
            <person name="Pils B."/>
            <person name="Prigge M."/>
            <person name="Rensing S.A."/>
            <person name="Riano-Pachon D.M."/>
            <person name="Roberts A.W."/>
            <person name="Sato Y."/>
            <person name="Scheller H.V."/>
            <person name="Schulz B."/>
            <person name="Schulz C."/>
            <person name="Shakirov E.V."/>
            <person name="Shibagaki N."/>
            <person name="Shinohara N."/>
            <person name="Shippen D.E."/>
            <person name="Soerensen I."/>
            <person name="Sotooka R."/>
            <person name="Sugimoto N."/>
            <person name="Sugita M."/>
            <person name="Sumikawa N."/>
            <person name="Tanurdzic M."/>
            <person name="Theissen G."/>
            <person name="Ulvskov P."/>
            <person name="Wakazuki S."/>
            <person name="Weng J.K."/>
            <person name="Willats W.W."/>
            <person name="Wipf D."/>
            <person name="Wolf P.G."/>
            <person name="Yang L."/>
            <person name="Zimmer A.D."/>
            <person name="Zhu Q."/>
            <person name="Mitros T."/>
            <person name="Hellsten U."/>
            <person name="Loque D."/>
            <person name="Otillar R."/>
            <person name="Salamov A."/>
            <person name="Schmutz J."/>
            <person name="Shapiro H."/>
            <person name="Lindquist E."/>
            <person name="Lucas S."/>
            <person name="Rokhsar D."/>
            <person name="Grigoriev I.V."/>
        </authorList>
    </citation>
    <scope>NUCLEOTIDE SEQUENCE [LARGE SCALE GENOMIC DNA]</scope>
</reference>
<dbReference type="InterPro" id="IPR043127">
    <property type="entry name" value="Sec-1-like_dom3a"/>
</dbReference>
<protein>
    <recommendedName>
        <fullName evidence="4">SM/Sec1-family protein</fullName>
    </recommendedName>
</protein>
<dbReference type="Gene3D" id="3.40.50.1910">
    <property type="match status" value="1"/>
</dbReference>
<dbReference type="PANTHER" id="PTHR11679">
    <property type="entry name" value="VESICLE PROTEIN SORTING-ASSOCIATED"/>
    <property type="match status" value="1"/>
</dbReference>
<dbReference type="FunCoup" id="D8RMA4">
    <property type="interactions" value="5199"/>
</dbReference>
<dbReference type="GO" id="GO:0000139">
    <property type="term" value="C:Golgi membrane"/>
    <property type="evidence" value="ECO:0000318"/>
    <property type="project" value="GO_Central"/>
</dbReference>
<sequence>MLNLNQPLPAGGTGDDAVYKVLVVDKFCRDILSPLIHLHELRKHGVTICFMIDVERQNIPDAPAIYFVQPTAPNIHRIIQDAARGVYESFHLNFSSSLPRALLEELAMGALKNDCMHRLSKVFDQYAEFVTLDTAMFSLALPDTYVRLNDPCAQDKDIEAAVDAIVNGLFSVFVTLGVVPVLRCARGGPAEMVATQLDARIRDHLVSRNNLFTEPGHFGTSFQRPLCCIFDRNFELSVGVQHVWTYRPLVHDVLGMKLNRVVVQGEGAAAGVAGKGAAKSFELDESDTFWVANNAAAFPKVAEEVEAQLKKYKEDVEEVNRRTGGRADVPFDEQELLGNTKHLMSAVNSLPELTERKKMIDKHTNIATALLGEIKSRNLDGFYSLEEDMLTKGTVDKTALLGALKGKGTSDDKLRLGLVYLLAMESAAGAEIESVEAALREARVDVTSFLYVKRIRSLNISLASVNTGSKSNLVDWLSTTVTAGVKNFLSAGRQLALTRTVESLMEARLAPELESYMTLDPRAPKGSAPGIHTKGPFKEAVVFMIGGGNYLEHGSLVELGQRCQPGKNIIYGCTEVVTGAELSRQLGVLGHKMGVDASA</sequence>
<dbReference type="InterPro" id="IPR027482">
    <property type="entry name" value="Sec1-like_dom2"/>
</dbReference>
<dbReference type="InterPro" id="IPR036045">
    <property type="entry name" value="Sec1-like_sf"/>
</dbReference>
<dbReference type="HOGENOM" id="CLU_016216_3_1_1"/>
<name>D8RMA4_SELML</name>
<keyword evidence="3" id="KW-1185">Reference proteome</keyword>
<evidence type="ECO:0000313" key="2">
    <source>
        <dbReference type="EMBL" id="EFJ26502.1"/>
    </source>
</evidence>
<dbReference type="AlphaFoldDB" id="D8RMA4"/>
<dbReference type="SUPFAM" id="SSF56815">
    <property type="entry name" value="Sec1/munc18-like (SM) proteins"/>
    <property type="match status" value="1"/>
</dbReference>
<dbReference type="GO" id="GO:0006886">
    <property type="term" value="P:intracellular protein transport"/>
    <property type="evidence" value="ECO:0000318"/>
    <property type="project" value="GO_Central"/>
</dbReference>
<dbReference type="GO" id="GO:0006888">
    <property type="term" value="P:endoplasmic reticulum to Golgi vesicle-mediated transport"/>
    <property type="evidence" value="ECO:0000318"/>
    <property type="project" value="GO_Central"/>
</dbReference>
<dbReference type="STRING" id="88036.D8RMA4"/>
<dbReference type="OMA" id="TMNIHIH"/>
<dbReference type="OrthoDB" id="10251230at2759"/>
<accession>D8RMA4</accession>
<dbReference type="GO" id="GO:0006890">
    <property type="term" value="P:retrograde vesicle-mediated transport, Golgi to endoplasmic reticulum"/>
    <property type="evidence" value="ECO:0000318"/>
    <property type="project" value="GO_Central"/>
</dbReference>
<dbReference type="Gene3D" id="3.90.830.10">
    <property type="entry name" value="Syntaxin Binding Protein 1, Chain A, domain 2"/>
    <property type="match status" value="1"/>
</dbReference>
<dbReference type="GO" id="GO:0019905">
    <property type="term" value="F:syntaxin binding"/>
    <property type="evidence" value="ECO:0000318"/>
    <property type="project" value="GO_Central"/>
</dbReference>
<comment type="similarity">
    <text evidence="1">Belongs to the STXBP/unc-18/SEC1 family.</text>
</comment>
<dbReference type="Gene3D" id="1.25.40.60">
    <property type="match status" value="1"/>
</dbReference>
<dbReference type="Gramene" id="EFJ26502">
    <property type="protein sequence ID" value="EFJ26502"/>
    <property type="gene ID" value="SELMODRAFT_97797"/>
</dbReference>
<dbReference type="KEGG" id="smo:SELMODRAFT_97797"/>
<evidence type="ECO:0000256" key="1">
    <source>
        <dbReference type="ARBA" id="ARBA00009884"/>
    </source>
</evidence>
<dbReference type="InterPro" id="IPR001619">
    <property type="entry name" value="Sec1-like"/>
</dbReference>
<gene>
    <name evidence="2" type="ORF">SELMODRAFT_97797</name>
</gene>
<dbReference type="EMBL" id="GL377584">
    <property type="protein sequence ID" value="EFJ26502.1"/>
    <property type="molecule type" value="Genomic_DNA"/>
</dbReference>
<dbReference type="InterPro" id="IPR043154">
    <property type="entry name" value="Sec-1-like_dom1"/>
</dbReference>
<dbReference type="Proteomes" id="UP000001514">
    <property type="component" value="Unassembled WGS sequence"/>
</dbReference>
<dbReference type="InParanoid" id="D8RMA4"/>
<proteinExistence type="inferred from homology"/>